<dbReference type="OrthoDB" id="6148069at2759"/>
<dbReference type="InterPro" id="IPR041373">
    <property type="entry name" value="RT_RNaseH"/>
</dbReference>
<evidence type="ECO:0000256" key="1">
    <source>
        <dbReference type="ARBA" id="ARBA00022679"/>
    </source>
</evidence>
<proteinExistence type="predicted"/>
<comment type="caution">
    <text evidence="9">The sequence shown here is derived from an EMBL/GenBank/DDBJ whole genome shotgun (WGS) entry which is preliminary data.</text>
</comment>
<dbReference type="InterPro" id="IPR000477">
    <property type="entry name" value="RT_dom"/>
</dbReference>
<dbReference type="Gene3D" id="3.30.70.270">
    <property type="match status" value="1"/>
</dbReference>
<dbReference type="AlphaFoldDB" id="A0A8B6G638"/>
<keyword evidence="5" id="KW-0378">Hydrolase</keyword>
<dbReference type="EMBL" id="UYJE01007934">
    <property type="protein sequence ID" value="VDI59237.1"/>
    <property type="molecule type" value="Genomic_DNA"/>
</dbReference>
<feature type="compositionally biased region" description="Polar residues" evidence="7">
    <location>
        <begin position="482"/>
        <end position="496"/>
    </location>
</feature>
<name>A0A8B6G638_MYTGA</name>
<keyword evidence="6" id="KW-0695">RNA-directed DNA polymerase</keyword>
<dbReference type="GO" id="GO:0004519">
    <property type="term" value="F:endonuclease activity"/>
    <property type="evidence" value="ECO:0007669"/>
    <property type="project" value="UniProtKB-KW"/>
</dbReference>
<dbReference type="InterPro" id="IPR036397">
    <property type="entry name" value="RNaseH_sf"/>
</dbReference>
<dbReference type="Pfam" id="PF17917">
    <property type="entry name" value="RT_RNaseH"/>
    <property type="match status" value="1"/>
</dbReference>
<dbReference type="GO" id="GO:0003964">
    <property type="term" value="F:RNA-directed DNA polymerase activity"/>
    <property type="evidence" value="ECO:0007669"/>
    <property type="project" value="UniProtKB-KW"/>
</dbReference>
<feature type="region of interest" description="Disordered" evidence="7">
    <location>
        <begin position="1"/>
        <end position="49"/>
    </location>
</feature>
<dbReference type="CDD" id="cd09275">
    <property type="entry name" value="RNase_HI_RT_DIRS1"/>
    <property type="match status" value="1"/>
</dbReference>
<evidence type="ECO:0000256" key="2">
    <source>
        <dbReference type="ARBA" id="ARBA00022695"/>
    </source>
</evidence>
<evidence type="ECO:0000256" key="3">
    <source>
        <dbReference type="ARBA" id="ARBA00022722"/>
    </source>
</evidence>
<keyword evidence="3" id="KW-0540">Nuclease</keyword>
<feature type="compositionally biased region" description="Basic and acidic residues" evidence="7">
    <location>
        <begin position="505"/>
        <end position="514"/>
    </location>
</feature>
<reference evidence="9" key="1">
    <citation type="submission" date="2018-11" db="EMBL/GenBank/DDBJ databases">
        <authorList>
            <person name="Alioto T."/>
            <person name="Alioto T."/>
        </authorList>
    </citation>
    <scope>NUCLEOTIDE SEQUENCE</scope>
</reference>
<keyword evidence="4" id="KW-0255">Endonuclease</keyword>
<dbReference type="PROSITE" id="PS50878">
    <property type="entry name" value="RT_POL"/>
    <property type="match status" value="1"/>
</dbReference>
<feature type="domain" description="Reverse transcriptase" evidence="8">
    <location>
        <begin position="618"/>
        <end position="800"/>
    </location>
</feature>
<dbReference type="Proteomes" id="UP000596742">
    <property type="component" value="Unassembled WGS sequence"/>
</dbReference>
<evidence type="ECO:0000313" key="10">
    <source>
        <dbReference type="Proteomes" id="UP000596742"/>
    </source>
</evidence>
<dbReference type="Gene3D" id="3.10.10.10">
    <property type="entry name" value="HIV Type 1 Reverse Transcriptase, subunit A, domain 1"/>
    <property type="match status" value="1"/>
</dbReference>
<dbReference type="GO" id="GO:0016787">
    <property type="term" value="F:hydrolase activity"/>
    <property type="evidence" value="ECO:0007669"/>
    <property type="project" value="UniProtKB-KW"/>
</dbReference>
<evidence type="ECO:0000256" key="6">
    <source>
        <dbReference type="ARBA" id="ARBA00022918"/>
    </source>
</evidence>
<dbReference type="InterPro" id="IPR043502">
    <property type="entry name" value="DNA/RNA_pol_sf"/>
</dbReference>
<dbReference type="PANTHER" id="PTHR33050:SF7">
    <property type="entry name" value="RIBONUCLEASE H"/>
    <property type="match status" value="1"/>
</dbReference>
<organism evidence="9 10">
    <name type="scientific">Mytilus galloprovincialis</name>
    <name type="common">Mediterranean mussel</name>
    <dbReference type="NCBI Taxonomy" id="29158"/>
    <lineage>
        <taxon>Eukaryota</taxon>
        <taxon>Metazoa</taxon>
        <taxon>Spiralia</taxon>
        <taxon>Lophotrochozoa</taxon>
        <taxon>Mollusca</taxon>
        <taxon>Bivalvia</taxon>
        <taxon>Autobranchia</taxon>
        <taxon>Pteriomorphia</taxon>
        <taxon>Mytilida</taxon>
        <taxon>Mytiloidea</taxon>
        <taxon>Mytilidae</taxon>
        <taxon>Mytilinae</taxon>
        <taxon>Mytilus</taxon>
    </lineage>
</organism>
<dbReference type="Pfam" id="PF00078">
    <property type="entry name" value="RVT_1"/>
    <property type="match status" value="1"/>
</dbReference>
<dbReference type="PANTHER" id="PTHR33050">
    <property type="entry name" value="REVERSE TRANSCRIPTASE DOMAIN-CONTAINING PROTEIN"/>
    <property type="match status" value="1"/>
</dbReference>
<gene>
    <name evidence="9" type="ORF">MGAL_10B063767</name>
</gene>
<accession>A0A8B6G638</accession>
<dbReference type="Gene3D" id="3.30.420.10">
    <property type="entry name" value="Ribonuclease H-like superfamily/Ribonuclease H"/>
    <property type="match status" value="1"/>
</dbReference>
<evidence type="ECO:0000256" key="5">
    <source>
        <dbReference type="ARBA" id="ARBA00022801"/>
    </source>
</evidence>
<evidence type="ECO:0000256" key="4">
    <source>
        <dbReference type="ARBA" id="ARBA00022759"/>
    </source>
</evidence>
<dbReference type="GO" id="GO:0003676">
    <property type="term" value="F:nucleic acid binding"/>
    <property type="evidence" value="ECO:0007669"/>
    <property type="project" value="InterPro"/>
</dbReference>
<keyword evidence="10" id="KW-1185">Reference proteome</keyword>
<sequence length="1109" mass="126827">MEETNRISEVEEESDTVGISITGSTGTREKMARTGNKTSKSKKRSSKTADIEMKLFSLEESFDKRFDKLFGLLQAANKSADSSHTGGSATQENEVTRMDNVPVQRERRPLIPLEPNLNEDLGSPRIVRDFDERSEISLQVDRRERRDLLGLISDHEESDTQSVSSHFLDKNSNSKKTDRFSKYLNSSVQNISTVDENSSGNINTICNNVNKVDRLAKIFKDDLPGDNSDESVGLILDDSQVKILSYSWRTQHPERLSAYKDEYRSCFPVHEKSLPVLQVPSLDDMLEPMIKRVHTNKTVKSWDKQKQLFSQPVKQIEKLAYSGQVASRMGIISISYMQQALGTLLGNLENDNASEENCQLVKDLFAMSTKSLDQVGRAGAFHHMIRRKCAATDAGINNLNDIQAKVLYLPLSDDGVFGQGLEKQLEKRKEQREQLEDLLPEFHKNNKRKLDYDSRDSWSNKQSKFTGNSTYNNYNNNYKKPSFNTNRQSSINSSHKSLQRGGFGNKDKKDKDTKTSNSVPVPGVLFVSPRNSPADSEIQVILFQNQDKIPVGGRLRFFLENWKKITNDQWVLSVIEKGYKLEFIKKPIWQGIKQTIVSQKNMEILLQEVNILIEKDAIESVQKEQIQSGFYSTFFLVPKKNGKMRPVINLRPLNGYLQKKHFKMDSLTKVLNIVKPGDWAITLDLSDAYLHVPIFPSHCQYLRFYLQNQAFQFKALCFGPTSAPRVFTKIVSVVAAYLRTKNIRLVVYLDDWLIINQQKAHLCLDRAECLNLLVSLGFIVNKEKSKLVPSQKLIYLGALFDLEKGLIFPTQERIDKLNLAIQKIMKEIQVTALDFLHLLGIMASCIELIPNARLYMRPIQLHLLSFWRPACQEFKIFVPVTQHLKSHLIWWLNSANTLKGRSLQPQPTCITITTDASKTGYGGVMDKKIFQGEWSVSESKKHINYLELEAVVLTIKHFLKYLIGKSVLIRSDNTTVVQYINKQGGTKSPQLCYKTWELWTLAIQSNITLKAAHIMGKKNIIADYLSRRKILHTEWSLNTQIVQKLFLLWDQPLMDLFASAENRQTKCVCFVHADKLKYGYTNDLIQGMFESRSSVCLRVMNVSSDQHFH</sequence>
<evidence type="ECO:0000256" key="7">
    <source>
        <dbReference type="SAM" id="MobiDB-lite"/>
    </source>
</evidence>
<protein>
    <recommendedName>
        <fullName evidence="8">Reverse transcriptase domain-containing protein</fullName>
    </recommendedName>
</protein>
<feature type="region of interest" description="Disordered" evidence="7">
    <location>
        <begin position="451"/>
        <end position="526"/>
    </location>
</feature>
<evidence type="ECO:0000313" key="9">
    <source>
        <dbReference type="EMBL" id="VDI59237.1"/>
    </source>
</evidence>
<dbReference type="SUPFAM" id="SSF56672">
    <property type="entry name" value="DNA/RNA polymerases"/>
    <property type="match status" value="1"/>
</dbReference>
<feature type="compositionally biased region" description="Polar residues" evidence="7">
    <location>
        <begin position="459"/>
        <end position="470"/>
    </location>
</feature>
<keyword evidence="2" id="KW-0548">Nucleotidyltransferase</keyword>
<dbReference type="InterPro" id="IPR052055">
    <property type="entry name" value="Hepadnavirus_pol/RT"/>
</dbReference>
<evidence type="ECO:0000259" key="8">
    <source>
        <dbReference type="PROSITE" id="PS50878"/>
    </source>
</evidence>
<dbReference type="CDD" id="cd03714">
    <property type="entry name" value="RT_DIRS1"/>
    <property type="match status" value="1"/>
</dbReference>
<keyword evidence="1" id="KW-0808">Transferase</keyword>
<dbReference type="InterPro" id="IPR043128">
    <property type="entry name" value="Rev_trsase/Diguanyl_cyclase"/>
</dbReference>